<dbReference type="AlphaFoldDB" id="A0A975R8L1"/>
<keyword evidence="6 8" id="KW-0249">Electron transport</keyword>
<evidence type="ECO:0000256" key="3">
    <source>
        <dbReference type="ARBA" id="ARBA00005337"/>
    </source>
</evidence>
<dbReference type="CDD" id="cd00730">
    <property type="entry name" value="rubredoxin"/>
    <property type="match status" value="1"/>
</dbReference>
<evidence type="ECO:0000313" key="12">
    <source>
        <dbReference type="Proteomes" id="UP000676649"/>
    </source>
</evidence>
<dbReference type="InterPro" id="IPR024935">
    <property type="entry name" value="Rubredoxin_dom"/>
</dbReference>
<comment type="similarity">
    <text evidence="3 8">Belongs to the rubredoxin family.</text>
</comment>
<keyword evidence="7 8" id="KW-0408">Iron</keyword>
<dbReference type="RefSeq" id="WP_215580991.1">
    <property type="nucleotide sequence ID" value="NZ_CP073754.1"/>
</dbReference>
<organism evidence="11 12">
    <name type="scientific">Methylomonas paludis</name>
    <dbReference type="NCBI Taxonomy" id="1173101"/>
    <lineage>
        <taxon>Bacteria</taxon>
        <taxon>Pseudomonadati</taxon>
        <taxon>Pseudomonadota</taxon>
        <taxon>Gammaproteobacteria</taxon>
        <taxon>Methylococcales</taxon>
        <taxon>Methylococcaceae</taxon>
        <taxon>Methylomonas</taxon>
    </lineage>
</organism>
<dbReference type="PANTHER" id="PTHR47627:SF1">
    <property type="entry name" value="RUBREDOXIN-1-RELATED"/>
    <property type="match status" value="1"/>
</dbReference>
<dbReference type="EMBL" id="CP073754">
    <property type="protein sequence ID" value="QWF70127.1"/>
    <property type="molecule type" value="Genomic_DNA"/>
</dbReference>
<name>A0A975R8L1_9GAMM</name>
<dbReference type="Pfam" id="PF00301">
    <property type="entry name" value="Rubredoxin"/>
    <property type="match status" value="1"/>
</dbReference>
<proteinExistence type="inferred from homology"/>
<gene>
    <name evidence="11" type="ORF">KEF85_12325</name>
</gene>
<dbReference type="PROSITE" id="PS00202">
    <property type="entry name" value="RUBREDOXIN"/>
    <property type="match status" value="1"/>
</dbReference>
<evidence type="ECO:0000256" key="9">
    <source>
        <dbReference type="PIRSR" id="PIRSR000071-1"/>
    </source>
</evidence>
<dbReference type="InterPro" id="IPR024934">
    <property type="entry name" value="Rubredoxin-like_dom"/>
</dbReference>
<evidence type="ECO:0000256" key="1">
    <source>
        <dbReference type="ARBA" id="ARBA00002792"/>
    </source>
</evidence>
<dbReference type="GO" id="GO:0009055">
    <property type="term" value="F:electron transfer activity"/>
    <property type="evidence" value="ECO:0007669"/>
    <property type="project" value="InterPro"/>
</dbReference>
<sequence>MAEYRKYKCKTCGHIYDEEKGDPRQGIAPGTRWEDVPDDWGCPKCGALKVMFTLVRS</sequence>
<dbReference type="Proteomes" id="UP000676649">
    <property type="component" value="Chromosome"/>
</dbReference>
<evidence type="ECO:0000256" key="2">
    <source>
        <dbReference type="ARBA" id="ARBA00004933"/>
    </source>
</evidence>
<evidence type="ECO:0000256" key="6">
    <source>
        <dbReference type="ARBA" id="ARBA00022982"/>
    </source>
</evidence>
<dbReference type="FunFam" id="2.20.28.10:FF:000001">
    <property type="entry name" value="Rubredoxin"/>
    <property type="match status" value="1"/>
</dbReference>
<dbReference type="GO" id="GO:0005506">
    <property type="term" value="F:iron ion binding"/>
    <property type="evidence" value="ECO:0007669"/>
    <property type="project" value="InterPro"/>
</dbReference>
<feature type="binding site" evidence="9">
    <location>
        <position position="12"/>
    </location>
    <ligand>
        <name>Fe cation</name>
        <dbReference type="ChEBI" id="CHEBI:24875"/>
    </ligand>
</feature>
<comment type="function">
    <text evidence="1">Involved in the hydrocarbon hydroxylating system, which transfers electrons from NADH to rubredoxin reductase and then through rubredoxin to alkane 1 monooxygenase.</text>
</comment>
<dbReference type="Gene3D" id="2.20.28.10">
    <property type="match status" value="1"/>
</dbReference>
<keyword evidence="5 8" id="KW-0479">Metal-binding</keyword>
<evidence type="ECO:0000256" key="4">
    <source>
        <dbReference type="ARBA" id="ARBA00022448"/>
    </source>
</evidence>
<keyword evidence="12" id="KW-1185">Reference proteome</keyword>
<feature type="binding site" evidence="9">
    <location>
        <position position="42"/>
    </location>
    <ligand>
        <name>Fe cation</name>
        <dbReference type="ChEBI" id="CHEBI:24875"/>
    </ligand>
</feature>
<dbReference type="SUPFAM" id="SSF57802">
    <property type="entry name" value="Rubredoxin-like"/>
    <property type="match status" value="1"/>
</dbReference>
<dbReference type="KEGG" id="mpad:KEF85_12325"/>
<evidence type="ECO:0000256" key="7">
    <source>
        <dbReference type="ARBA" id="ARBA00023004"/>
    </source>
</evidence>
<dbReference type="InterPro" id="IPR050526">
    <property type="entry name" value="Rubredoxin_ET"/>
</dbReference>
<protein>
    <recommendedName>
        <fullName evidence="8">Rubredoxin</fullName>
    </recommendedName>
</protein>
<accession>A0A975R8L1</accession>
<dbReference type="GO" id="GO:0043448">
    <property type="term" value="P:alkane catabolic process"/>
    <property type="evidence" value="ECO:0007669"/>
    <property type="project" value="TreeGrafter"/>
</dbReference>
<evidence type="ECO:0000256" key="8">
    <source>
        <dbReference type="PIRNR" id="PIRNR000071"/>
    </source>
</evidence>
<reference evidence="11" key="1">
    <citation type="submission" date="2021-04" db="EMBL/GenBank/DDBJ databases">
        <title>Draft genome sequence data of methanotrophic Methylovulum sp. strain S1L and Methylomonas sp. strain S2AM isolated from boreal lake water columns.</title>
        <authorList>
            <person name="Rissanen A.J."/>
            <person name="Mangayil R."/>
            <person name="Svenning M.M."/>
            <person name="Khanongnuch R."/>
        </authorList>
    </citation>
    <scope>NUCLEOTIDE SEQUENCE</scope>
    <source>
        <strain evidence="11">S2AM</strain>
    </source>
</reference>
<evidence type="ECO:0000259" key="10">
    <source>
        <dbReference type="PROSITE" id="PS50903"/>
    </source>
</evidence>
<dbReference type="InterPro" id="IPR018527">
    <property type="entry name" value="Rubredoxin_Fe_BS"/>
</dbReference>
<keyword evidence="4 8" id="KW-0813">Transport</keyword>
<dbReference type="PROSITE" id="PS50903">
    <property type="entry name" value="RUBREDOXIN_LIKE"/>
    <property type="match status" value="1"/>
</dbReference>
<feature type="binding site" evidence="9">
    <location>
        <position position="9"/>
    </location>
    <ligand>
        <name>Fe cation</name>
        <dbReference type="ChEBI" id="CHEBI:24875"/>
    </ligand>
</feature>
<dbReference type="PANTHER" id="PTHR47627">
    <property type="entry name" value="RUBREDOXIN"/>
    <property type="match status" value="1"/>
</dbReference>
<feature type="domain" description="Rubredoxin-like" evidence="10">
    <location>
        <begin position="4"/>
        <end position="55"/>
    </location>
</feature>
<feature type="binding site" evidence="9">
    <location>
        <position position="45"/>
    </location>
    <ligand>
        <name>Fe cation</name>
        <dbReference type="ChEBI" id="CHEBI:24875"/>
    </ligand>
</feature>
<evidence type="ECO:0000313" key="11">
    <source>
        <dbReference type="EMBL" id="QWF70127.1"/>
    </source>
</evidence>
<comment type="pathway">
    <text evidence="2">Hydrocarbon metabolism; alkane degradation.</text>
</comment>
<dbReference type="PRINTS" id="PR00163">
    <property type="entry name" value="RUBREDOXIN"/>
</dbReference>
<dbReference type="PIRSF" id="PIRSF000071">
    <property type="entry name" value="Rubredoxin"/>
    <property type="match status" value="1"/>
</dbReference>
<evidence type="ECO:0000256" key="5">
    <source>
        <dbReference type="ARBA" id="ARBA00022723"/>
    </source>
</evidence>
<comment type="cofactor">
    <cofactor evidence="8 9">
        <name>Fe(3+)</name>
        <dbReference type="ChEBI" id="CHEBI:29034"/>
    </cofactor>
    <text evidence="8 9">Binds 1 Fe(3+) ion per subunit.</text>
</comment>
<dbReference type="InterPro" id="IPR024922">
    <property type="entry name" value="Rubredoxin"/>
</dbReference>